<reference evidence="1 2" key="1">
    <citation type="submission" date="2018-09" db="EMBL/GenBank/DDBJ databases">
        <authorList>
            <person name="Zhu H."/>
        </authorList>
    </citation>
    <scope>NUCLEOTIDE SEQUENCE [LARGE SCALE GENOMIC DNA]</scope>
    <source>
        <strain evidence="1 2">K1W22B-8</strain>
    </source>
</reference>
<sequence length="219" mass="22936">MIDGQRVLALIPARGGSKRLPGKNVRPFRGRPLIAWSIEAALAAAAVDRLVVSTDDDAIVAAALAAGAEVPFRRPPALAGDGAGSVDVALHALDALGDPARILLLLQPTSPLRQAQDIDAALRRLADGAAPAVIGVTTPFKPLGYHVRLGAGDKVTPVEVEGGDEIRLINGALYAIRVDVLRQARDFAPPGTVAFEMPFERSIDIDTALDWQLAEALAP</sequence>
<keyword evidence="2" id="KW-1185">Reference proteome</keyword>
<dbReference type="Proteomes" id="UP000284605">
    <property type="component" value="Unassembled WGS sequence"/>
</dbReference>
<evidence type="ECO:0000313" key="1">
    <source>
        <dbReference type="EMBL" id="RJF89921.1"/>
    </source>
</evidence>
<proteinExistence type="predicted"/>
<dbReference type="InterPro" id="IPR050793">
    <property type="entry name" value="CMP-NeuNAc_synthase"/>
</dbReference>
<keyword evidence="1" id="KW-0548">Nucleotidyltransferase</keyword>
<dbReference type="InterPro" id="IPR003329">
    <property type="entry name" value="Cytidylyl_trans"/>
</dbReference>
<dbReference type="PANTHER" id="PTHR21485:SF6">
    <property type="entry name" value="N-ACYLNEURAMINATE CYTIDYLYLTRANSFERASE-RELATED"/>
    <property type="match status" value="1"/>
</dbReference>
<organism evidence="1 2">
    <name type="scientific">Oleomonas cavernae</name>
    <dbReference type="NCBI Taxonomy" id="2320859"/>
    <lineage>
        <taxon>Bacteria</taxon>
        <taxon>Pseudomonadati</taxon>
        <taxon>Pseudomonadota</taxon>
        <taxon>Alphaproteobacteria</taxon>
        <taxon>Acetobacterales</taxon>
        <taxon>Acetobacteraceae</taxon>
        <taxon>Oleomonas</taxon>
    </lineage>
</organism>
<name>A0A418WIP8_9PROT</name>
<comment type="caution">
    <text evidence="1">The sequence shown here is derived from an EMBL/GenBank/DDBJ whole genome shotgun (WGS) entry which is preliminary data.</text>
</comment>
<protein>
    <submittedName>
        <fullName evidence="1">Acylneuraminate cytidylyltransferase family protein</fullName>
    </submittedName>
</protein>
<dbReference type="PANTHER" id="PTHR21485">
    <property type="entry name" value="HAD SUPERFAMILY MEMBERS CMAS AND KDSC"/>
    <property type="match status" value="1"/>
</dbReference>
<evidence type="ECO:0000313" key="2">
    <source>
        <dbReference type="Proteomes" id="UP000284605"/>
    </source>
</evidence>
<dbReference type="CDD" id="cd02513">
    <property type="entry name" value="CMP-NeuAc_Synthase"/>
    <property type="match status" value="1"/>
</dbReference>
<dbReference type="EMBL" id="QYUK01000011">
    <property type="protein sequence ID" value="RJF89921.1"/>
    <property type="molecule type" value="Genomic_DNA"/>
</dbReference>
<dbReference type="SUPFAM" id="SSF53448">
    <property type="entry name" value="Nucleotide-diphospho-sugar transferases"/>
    <property type="match status" value="1"/>
</dbReference>
<dbReference type="AlphaFoldDB" id="A0A418WIP8"/>
<gene>
    <name evidence="1" type="ORF">D3874_08690</name>
</gene>
<keyword evidence="1" id="KW-0808">Transferase</keyword>
<accession>A0A418WIP8</accession>
<dbReference type="Pfam" id="PF02348">
    <property type="entry name" value="CTP_transf_3"/>
    <property type="match status" value="1"/>
</dbReference>
<dbReference type="OrthoDB" id="9805604at2"/>
<dbReference type="Gene3D" id="3.90.550.10">
    <property type="entry name" value="Spore Coat Polysaccharide Biosynthesis Protein SpsA, Chain A"/>
    <property type="match status" value="1"/>
</dbReference>
<dbReference type="RefSeq" id="WP_119782219.1">
    <property type="nucleotide sequence ID" value="NZ_QYUK01000011.1"/>
</dbReference>
<dbReference type="GO" id="GO:0008781">
    <property type="term" value="F:N-acylneuraminate cytidylyltransferase activity"/>
    <property type="evidence" value="ECO:0007669"/>
    <property type="project" value="TreeGrafter"/>
</dbReference>
<dbReference type="InterPro" id="IPR029044">
    <property type="entry name" value="Nucleotide-diphossugar_trans"/>
</dbReference>